<keyword evidence="1" id="KW-0472">Membrane</keyword>
<proteinExistence type="predicted"/>
<dbReference type="InParanoid" id="A0A7C8MJH1"/>
<keyword evidence="3" id="KW-1185">Reference proteome</keyword>
<reference evidence="2 3" key="1">
    <citation type="submission" date="2019-12" db="EMBL/GenBank/DDBJ databases">
        <title>Draft genome sequence of the ascomycete Xylaria multiplex DSM 110363.</title>
        <authorList>
            <person name="Buettner E."/>
            <person name="Kellner H."/>
        </authorList>
    </citation>
    <scope>NUCLEOTIDE SEQUENCE [LARGE SCALE GENOMIC DNA]</scope>
    <source>
        <strain evidence="2 3">DSM 110363</strain>
    </source>
</reference>
<dbReference type="AlphaFoldDB" id="A0A7C8MJH1"/>
<evidence type="ECO:0000313" key="2">
    <source>
        <dbReference type="EMBL" id="KAF2964130.1"/>
    </source>
</evidence>
<protein>
    <submittedName>
        <fullName evidence="2">Uncharacterized protein</fullName>
    </submittedName>
</protein>
<comment type="caution">
    <text evidence="2">The sequence shown here is derived from an EMBL/GenBank/DDBJ whole genome shotgun (WGS) entry which is preliminary data.</text>
</comment>
<keyword evidence="1" id="KW-0812">Transmembrane</keyword>
<evidence type="ECO:0000256" key="1">
    <source>
        <dbReference type="SAM" id="Phobius"/>
    </source>
</evidence>
<dbReference type="Proteomes" id="UP000481858">
    <property type="component" value="Unassembled WGS sequence"/>
</dbReference>
<evidence type="ECO:0000313" key="3">
    <source>
        <dbReference type="Proteomes" id="UP000481858"/>
    </source>
</evidence>
<dbReference type="OrthoDB" id="5428890at2759"/>
<name>A0A7C8MJH1_9PEZI</name>
<accession>A0A7C8MJH1</accession>
<keyword evidence="1" id="KW-1133">Transmembrane helix</keyword>
<organism evidence="2 3">
    <name type="scientific">Xylaria multiplex</name>
    <dbReference type="NCBI Taxonomy" id="323545"/>
    <lineage>
        <taxon>Eukaryota</taxon>
        <taxon>Fungi</taxon>
        <taxon>Dikarya</taxon>
        <taxon>Ascomycota</taxon>
        <taxon>Pezizomycotina</taxon>
        <taxon>Sordariomycetes</taxon>
        <taxon>Xylariomycetidae</taxon>
        <taxon>Xylariales</taxon>
        <taxon>Xylariaceae</taxon>
        <taxon>Xylaria</taxon>
    </lineage>
</organism>
<feature type="transmembrane region" description="Helical" evidence="1">
    <location>
        <begin position="135"/>
        <end position="157"/>
    </location>
</feature>
<dbReference type="EMBL" id="WUBL01000165">
    <property type="protein sequence ID" value="KAF2964130.1"/>
    <property type="molecule type" value="Genomic_DNA"/>
</dbReference>
<gene>
    <name evidence="2" type="ORF">GQX73_g9455</name>
</gene>
<sequence length="196" mass="22971">MAYLERHHGFQVRWTDNLTEHLTVDWTYKTVTVYEHLICLWNHLETDAAIIPKAVLEEAIDTLNLLFPSESRETQDYLQKRGRTFWKLGYCKGRRDLEVGRYFYWGNNVQQLMDIIDEPKTGFQQFKLDKERKNILEFATFWTAAAVAFLTILSFLFGTVATVYTVKQYNVAIATYNLQLAQACATQEIFLPQYCS</sequence>